<dbReference type="InterPro" id="IPR025312">
    <property type="entry name" value="DUF4216"/>
</dbReference>
<evidence type="ECO:0000256" key="1">
    <source>
        <dbReference type="SAM" id="MobiDB-lite"/>
    </source>
</evidence>
<dbReference type="EMBL" id="BKCJ010009527">
    <property type="protein sequence ID" value="GEU87381.1"/>
    <property type="molecule type" value="Genomic_DNA"/>
</dbReference>
<dbReference type="PANTHER" id="PTHR48258">
    <property type="entry name" value="DUF4218 DOMAIN-CONTAINING PROTEIN-RELATED"/>
    <property type="match status" value="1"/>
</dbReference>
<gene>
    <name evidence="3" type="ORF">Tci_059359</name>
</gene>
<evidence type="ECO:0000313" key="3">
    <source>
        <dbReference type="EMBL" id="GEU87381.1"/>
    </source>
</evidence>
<evidence type="ECO:0000259" key="2">
    <source>
        <dbReference type="Pfam" id="PF13952"/>
    </source>
</evidence>
<feature type="region of interest" description="Disordered" evidence="1">
    <location>
        <begin position="301"/>
        <end position="326"/>
    </location>
</feature>
<name>A0A6L2NM58_TANCI</name>
<organism evidence="3">
    <name type="scientific">Tanacetum cinerariifolium</name>
    <name type="common">Dalmatian daisy</name>
    <name type="synonym">Chrysanthemum cinerariifolium</name>
    <dbReference type="NCBI Taxonomy" id="118510"/>
    <lineage>
        <taxon>Eukaryota</taxon>
        <taxon>Viridiplantae</taxon>
        <taxon>Streptophyta</taxon>
        <taxon>Embryophyta</taxon>
        <taxon>Tracheophyta</taxon>
        <taxon>Spermatophyta</taxon>
        <taxon>Magnoliopsida</taxon>
        <taxon>eudicotyledons</taxon>
        <taxon>Gunneridae</taxon>
        <taxon>Pentapetalae</taxon>
        <taxon>asterids</taxon>
        <taxon>campanulids</taxon>
        <taxon>Asterales</taxon>
        <taxon>Asteraceae</taxon>
        <taxon>Asteroideae</taxon>
        <taxon>Anthemideae</taxon>
        <taxon>Anthemidinae</taxon>
        <taxon>Tanacetum</taxon>
    </lineage>
</organism>
<comment type="caution">
    <text evidence="3">The sequence shown here is derived from an EMBL/GenBank/DDBJ whole genome shotgun (WGS) entry which is preliminary data.</text>
</comment>
<feature type="region of interest" description="Disordered" evidence="1">
    <location>
        <begin position="555"/>
        <end position="596"/>
    </location>
</feature>
<reference evidence="3" key="1">
    <citation type="journal article" date="2019" name="Sci. Rep.">
        <title>Draft genome of Tanacetum cinerariifolium, the natural source of mosquito coil.</title>
        <authorList>
            <person name="Yamashiro T."/>
            <person name="Shiraishi A."/>
            <person name="Satake H."/>
            <person name="Nakayama K."/>
        </authorList>
    </citation>
    <scope>NUCLEOTIDE SEQUENCE</scope>
</reference>
<sequence length="596" mass="67303">MRHGFDLGYKTWVHHGEPALPPPPPVIDNIRQPQMSDMTTLLNDLSYIPSNNKHNEPTQGDIGETSNESTQVTRNEFKELYASANVEFVRYVVYSRDERRITQNNGICSPGPDGEMYYGQLQEILEFKYLLFKVVLFRVKWFDTHNQGRKVKCLVLRNNMTQIDTRAESFKDDQYILVTHVKQVFYPEDKAKPYWRVVEHVDHKKFTDGGVIVVEDDPDIIHFDNSLYLPLSTSLNDLDNVTLHIDGQSTEVDVPLDIIDVVDKDDDITDDDDALPHDLADSDNADLINVDGDGVDKMSADVARSYGGDGGGKGKRKPNLGGRAAGRLNTRDKTRNLSLKEITDTKGLVPIQFELRDKQSVMPLGDHAAHKSSYIGKVIRGVPLYYPSWLKISKERKAALIIDVGHWVIDPTTGTYNEEKIRLARPENITASEWDKYIEFWNDPKNISRAAQNRQNGAKSMVISRQGSRSLALFRDEMRQSSTTQEYPSLSDTFFVAHTINGEFLRDEDRRIYEEMRRLEATGTYTDDEINRLARGGKQRGYILGVGRILPARATASPNTFSQFESGGASKSGGCGDDEEGADHQDDEDEDGDDDT</sequence>
<feature type="compositionally biased region" description="Polar residues" evidence="1">
    <location>
        <begin position="556"/>
        <end position="565"/>
    </location>
</feature>
<feature type="domain" description="DUF4216" evidence="2">
    <location>
        <begin position="126"/>
        <end position="198"/>
    </location>
</feature>
<dbReference type="Pfam" id="PF13952">
    <property type="entry name" value="DUF4216"/>
    <property type="match status" value="1"/>
</dbReference>
<protein>
    <recommendedName>
        <fullName evidence="2">DUF4216 domain-containing protein</fullName>
    </recommendedName>
</protein>
<proteinExistence type="predicted"/>
<accession>A0A6L2NM58</accession>
<dbReference type="AlphaFoldDB" id="A0A6L2NM58"/>
<feature type="compositionally biased region" description="Acidic residues" evidence="1">
    <location>
        <begin position="576"/>
        <end position="596"/>
    </location>
</feature>